<dbReference type="GO" id="GO:0005829">
    <property type="term" value="C:cytosol"/>
    <property type="evidence" value="ECO:0007669"/>
    <property type="project" value="TreeGrafter"/>
</dbReference>
<dbReference type="Gene3D" id="3.40.50.1970">
    <property type="match status" value="1"/>
</dbReference>
<dbReference type="FunFam" id="3.40.50.1970:FF:000003">
    <property type="entry name" value="Alcohol dehydrogenase, iron-containing"/>
    <property type="match status" value="1"/>
</dbReference>
<dbReference type="PANTHER" id="PTHR43633:SF1">
    <property type="entry name" value="ALCOHOL DEHYDROGENASE YQHD"/>
    <property type="match status" value="1"/>
</dbReference>
<dbReference type="PANTHER" id="PTHR43633">
    <property type="entry name" value="ALCOHOL DEHYDROGENASE YQHD"/>
    <property type="match status" value="1"/>
</dbReference>
<dbReference type="PATRIC" id="fig|1121338.3.peg.2850"/>
<organism evidence="4 5">
    <name type="scientific">Clostridium tepidiprofundi DSM 19306</name>
    <dbReference type="NCBI Taxonomy" id="1121338"/>
    <lineage>
        <taxon>Bacteria</taxon>
        <taxon>Bacillati</taxon>
        <taxon>Bacillota</taxon>
        <taxon>Clostridia</taxon>
        <taxon>Eubacteriales</taxon>
        <taxon>Clostridiaceae</taxon>
        <taxon>Clostridium</taxon>
    </lineage>
</organism>
<evidence type="ECO:0000313" key="4">
    <source>
        <dbReference type="EMBL" id="KYH29446.1"/>
    </source>
</evidence>
<dbReference type="PROSITE" id="PS00913">
    <property type="entry name" value="ADH_IRON_1"/>
    <property type="match status" value="1"/>
</dbReference>
<comment type="caution">
    <text evidence="4">The sequence shown here is derived from an EMBL/GenBank/DDBJ whole genome shotgun (WGS) entry which is preliminary data.</text>
</comment>
<dbReference type="EMBL" id="LTBA01000086">
    <property type="protein sequence ID" value="KYH29446.1"/>
    <property type="molecule type" value="Genomic_DNA"/>
</dbReference>
<dbReference type="AlphaFoldDB" id="A0A151AP88"/>
<name>A0A151AP88_9CLOT</name>
<dbReference type="GO" id="GO:0046872">
    <property type="term" value="F:metal ion binding"/>
    <property type="evidence" value="ECO:0007669"/>
    <property type="project" value="InterPro"/>
</dbReference>
<dbReference type="InterPro" id="IPR018211">
    <property type="entry name" value="ADH_Fe_CS"/>
</dbReference>
<dbReference type="CDD" id="cd08186">
    <property type="entry name" value="Fe-ADH-like"/>
    <property type="match status" value="1"/>
</dbReference>
<feature type="domain" description="Fe-containing alcohol dehydrogenase-like C-terminal" evidence="3">
    <location>
        <begin position="201"/>
        <end position="398"/>
    </location>
</feature>
<gene>
    <name evidence="4" type="primary">adhA</name>
    <name evidence="4" type="ORF">CLTEP_27180</name>
</gene>
<dbReference type="Proteomes" id="UP000075531">
    <property type="component" value="Unassembled WGS sequence"/>
</dbReference>
<protein>
    <submittedName>
        <fullName evidence="4">Long-chain primary alcohol dehydrogenase AdhA</fullName>
        <ecNumber evidence="4">1.1.1.2</ecNumber>
    </submittedName>
</protein>
<dbReference type="SMR" id="A0A151AP88"/>
<dbReference type="GO" id="GO:1990002">
    <property type="term" value="F:methylglyoxal reductase (NADPH) (acetol producing) activity"/>
    <property type="evidence" value="ECO:0007669"/>
    <property type="project" value="TreeGrafter"/>
</dbReference>
<keyword evidence="1 4" id="KW-0560">Oxidoreductase</keyword>
<evidence type="ECO:0000313" key="5">
    <source>
        <dbReference type="Proteomes" id="UP000075531"/>
    </source>
</evidence>
<feature type="domain" description="Alcohol dehydrogenase iron-type/glycerol dehydrogenase GldA" evidence="2">
    <location>
        <begin position="19"/>
        <end position="190"/>
    </location>
</feature>
<keyword evidence="5" id="KW-1185">Reference proteome</keyword>
<dbReference type="OrthoDB" id="9804734at2"/>
<evidence type="ECO:0000259" key="2">
    <source>
        <dbReference type="Pfam" id="PF00465"/>
    </source>
</evidence>
<reference evidence="4 5" key="1">
    <citation type="submission" date="2016-02" db="EMBL/GenBank/DDBJ databases">
        <title>Genome sequence of Clostridium tepidiprofundi DSM 19306.</title>
        <authorList>
            <person name="Poehlein A."/>
            <person name="Daniel R."/>
        </authorList>
    </citation>
    <scope>NUCLEOTIDE SEQUENCE [LARGE SCALE GENOMIC DNA]</scope>
    <source>
        <strain evidence="4 5">DSM 19306</strain>
    </source>
</reference>
<dbReference type="GO" id="GO:1990362">
    <property type="term" value="F:butanol dehydrogenase (NAD+) activity"/>
    <property type="evidence" value="ECO:0007669"/>
    <property type="project" value="InterPro"/>
</dbReference>
<dbReference type="InterPro" id="IPR001670">
    <property type="entry name" value="ADH_Fe/GldA"/>
</dbReference>
<proteinExistence type="predicted"/>
<dbReference type="InterPro" id="IPR044731">
    <property type="entry name" value="BDH-like"/>
</dbReference>
<dbReference type="RefSeq" id="WP_066827550.1">
    <property type="nucleotide sequence ID" value="NZ_LTBA01000086.1"/>
</dbReference>
<accession>A0A151AP88</accession>
<dbReference type="EC" id="1.1.1.2" evidence="4"/>
<evidence type="ECO:0000259" key="3">
    <source>
        <dbReference type="Pfam" id="PF25137"/>
    </source>
</evidence>
<dbReference type="STRING" id="1121338.CLTEP_27180"/>
<dbReference type="Gene3D" id="1.20.1090.10">
    <property type="entry name" value="Dehydroquinate synthase-like - alpha domain"/>
    <property type="match status" value="1"/>
</dbReference>
<dbReference type="InterPro" id="IPR056798">
    <property type="entry name" value="ADH_Fe_C"/>
</dbReference>
<dbReference type="SUPFAM" id="SSF56796">
    <property type="entry name" value="Dehydroquinate synthase-like"/>
    <property type="match status" value="1"/>
</dbReference>
<dbReference type="GO" id="GO:0008106">
    <property type="term" value="F:alcohol dehydrogenase (NADP+) activity"/>
    <property type="evidence" value="ECO:0007669"/>
    <property type="project" value="UniProtKB-EC"/>
</dbReference>
<dbReference type="Pfam" id="PF00465">
    <property type="entry name" value="Fe-ADH"/>
    <property type="match status" value="1"/>
</dbReference>
<evidence type="ECO:0000256" key="1">
    <source>
        <dbReference type="ARBA" id="ARBA00023002"/>
    </source>
</evidence>
<sequence>MWEKTMNLNQVNHIRCKSDVFFGIGAIEKIFDIIKELKDSGINKIIVITGRASYKKTGAWDRVEKAFKDNNIEYALYNKITANPTTEHVDEATKVALELGAQAVVAIGGGSVIDAAKSVAVMVKYPNKTATDLFEYKFTPTEALPVIAVNTTHGTGTEGDRFAVVSILEKQYKPCTAYEFGYPLYSIDDPKLMVGLPKNQTIYTSVDAVNHVIEACTTVIANPYTILLAKETIRLIHRYLPIALENGEDLEARYYLTYASLIAGIAFDNTMLHLTHALEHPLSAVKPDLPHGLGLAMLVPSVVKYTYEARPEILADVLSPMVPNLKGKKDEAEIACEGVRNWLHNIGVTDTLTTQGFSDSDIDNLVDLAFTTPSLNLLLDCAPVKADKELVKAIYKESL</sequence>
<dbReference type="InterPro" id="IPR045910">
    <property type="entry name" value="AdhA-like"/>
</dbReference>
<dbReference type="Pfam" id="PF25137">
    <property type="entry name" value="ADH_Fe_C"/>
    <property type="match status" value="1"/>
</dbReference>